<dbReference type="WBParaSite" id="TREG1_41960.1">
    <property type="protein sequence ID" value="TREG1_41960.1"/>
    <property type="gene ID" value="TREG1_41960"/>
</dbReference>
<reference evidence="1" key="1">
    <citation type="submission" date="2022-06" db="EMBL/GenBank/DDBJ databases">
        <authorList>
            <person name="Berger JAMES D."/>
            <person name="Berger JAMES D."/>
        </authorList>
    </citation>
    <scope>NUCLEOTIDE SEQUENCE [LARGE SCALE GENOMIC DNA]</scope>
</reference>
<organism evidence="1 2">
    <name type="scientific">Trichobilharzia regenti</name>
    <name type="common">Nasal bird schistosome</name>
    <dbReference type="NCBI Taxonomy" id="157069"/>
    <lineage>
        <taxon>Eukaryota</taxon>
        <taxon>Metazoa</taxon>
        <taxon>Spiralia</taxon>
        <taxon>Lophotrochozoa</taxon>
        <taxon>Platyhelminthes</taxon>
        <taxon>Trematoda</taxon>
        <taxon>Digenea</taxon>
        <taxon>Strigeidida</taxon>
        <taxon>Schistosomatoidea</taxon>
        <taxon>Schistosomatidae</taxon>
        <taxon>Trichobilharzia</taxon>
    </lineage>
</organism>
<accession>A0AA85JR58</accession>
<dbReference type="InterPro" id="IPR022179">
    <property type="entry name" value="CFAP276"/>
</dbReference>
<evidence type="ECO:0000313" key="1">
    <source>
        <dbReference type="Proteomes" id="UP000050795"/>
    </source>
</evidence>
<dbReference type="Pfam" id="PF12494">
    <property type="entry name" value="DUF3695"/>
    <property type="match status" value="1"/>
</dbReference>
<dbReference type="Proteomes" id="UP000050795">
    <property type="component" value="Unassembled WGS sequence"/>
</dbReference>
<dbReference type="AlphaFoldDB" id="A0AA85JR58"/>
<protein>
    <submittedName>
        <fullName evidence="2">Uncharacterized protein</fullName>
    </submittedName>
</protein>
<reference evidence="2" key="2">
    <citation type="submission" date="2023-11" db="UniProtKB">
        <authorList>
            <consortium name="WormBaseParasite"/>
        </authorList>
    </citation>
    <scope>IDENTIFICATION</scope>
</reference>
<name>A0AA85JR58_TRIRE</name>
<sequence>MSEAKKCIPRNVANEPWYDRLYHNKTMSSTIKYVNFKNPEAPLDKLDFALKSVYDQEVELINGKPLPPLTTKDENELIVRNKVVGPEAHSFPKAGRSLIIWNNPTKDSVHKADNAICGHHSQETNAGYSRKPNGGHFMN</sequence>
<proteinExistence type="predicted"/>
<keyword evidence="1" id="KW-1185">Reference proteome</keyword>
<evidence type="ECO:0000313" key="2">
    <source>
        <dbReference type="WBParaSite" id="TREG1_41960.1"/>
    </source>
</evidence>